<evidence type="ECO:0000313" key="7">
    <source>
        <dbReference type="EMBL" id="XDS50980.1"/>
    </source>
</evidence>
<dbReference type="EMBL" id="CP129682">
    <property type="protein sequence ID" value="XDS47904.1"/>
    <property type="molecule type" value="Genomic_DNA"/>
</dbReference>
<dbReference type="GO" id="GO:0000976">
    <property type="term" value="F:transcription cis-regulatory region binding"/>
    <property type="evidence" value="ECO:0007669"/>
    <property type="project" value="TreeGrafter"/>
</dbReference>
<evidence type="ECO:0000256" key="2">
    <source>
        <dbReference type="ARBA" id="ARBA00023125"/>
    </source>
</evidence>
<gene>
    <name evidence="7" type="ORF">QN062_01945</name>
    <name evidence="6" type="ORF">QN216_05950</name>
    <name evidence="5" type="ORF">QN217_04500</name>
</gene>
<dbReference type="InterPro" id="IPR000843">
    <property type="entry name" value="HTH_LacI"/>
</dbReference>
<dbReference type="InterPro" id="IPR010982">
    <property type="entry name" value="Lambda_DNA-bd_dom_sf"/>
</dbReference>
<organism evidence="5">
    <name type="scientific">Bifidobacterium fermentum</name>
    <dbReference type="NCBI Taxonomy" id="3059035"/>
    <lineage>
        <taxon>Bacteria</taxon>
        <taxon>Bacillati</taxon>
        <taxon>Actinomycetota</taxon>
        <taxon>Actinomycetes</taxon>
        <taxon>Bifidobacteriales</taxon>
        <taxon>Bifidobacteriaceae</taxon>
        <taxon>Bifidobacterium</taxon>
    </lineage>
</organism>
<dbReference type="Pfam" id="PF00356">
    <property type="entry name" value="LacI"/>
    <property type="match status" value="1"/>
</dbReference>
<evidence type="ECO:0000256" key="3">
    <source>
        <dbReference type="ARBA" id="ARBA00023163"/>
    </source>
</evidence>
<keyword evidence="1" id="KW-0805">Transcription regulation</keyword>
<dbReference type="EMBL" id="CP129683">
    <property type="protein sequence ID" value="XDS50980.1"/>
    <property type="molecule type" value="Genomic_DNA"/>
</dbReference>
<accession>A0AB39UEJ8</accession>
<dbReference type="PROSITE" id="PS00356">
    <property type="entry name" value="HTH_LACI_1"/>
    <property type="match status" value="1"/>
</dbReference>
<sequence>MSRITLHDVALAAGVSDSTVSRALRGLDKVNPKTRIKIEEIARRQHFVLSKNASSLASGKTMRVTILFTDQLNTWFNSSSMQGAYEVLSTQGYDLVPHIAPSAASLDAYLDALLGNRNSDAIIVVSLSLNERQREILGLTTMPVIGFDSRGTEGFDATVRIDEDDAMTKALTLLQSLGHRRLGFVSMPNVPKLLFSSQLRGVAFVKVAHDLGYADEHIAHFNPGTRDDFRTLDDAASSVVASILSSPVHPSAICVETDDFAVALIYSLRRFGIRVPQDISVIGFDDYAYAPLAGLTTLHQNPVEMSRMAGRLTLGLMKGEPLPQAHVRMRASLVLRDTTAPYHRR</sequence>
<dbReference type="Gene3D" id="1.10.260.40">
    <property type="entry name" value="lambda repressor-like DNA-binding domains"/>
    <property type="match status" value="1"/>
</dbReference>
<dbReference type="CDD" id="cd01392">
    <property type="entry name" value="HTH_LacI"/>
    <property type="match status" value="1"/>
</dbReference>
<protein>
    <submittedName>
        <fullName evidence="5">LacI family DNA-binding transcriptional regulator</fullName>
    </submittedName>
</protein>
<evidence type="ECO:0000259" key="4">
    <source>
        <dbReference type="PROSITE" id="PS50932"/>
    </source>
</evidence>
<proteinExistence type="predicted"/>
<dbReference type="Pfam" id="PF13377">
    <property type="entry name" value="Peripla_BP_3"/>
    <property type="match status" value="1"/>
</dbReference>
<name>A0AB39UEJ8_9BIFI</name>
<evidence type="ECO:0000313" key="5">
    <source>
        <dbReference type="EMBL" id="XDS47388.1"/>
    </source>
</evidence>
<dbReference type="AlphaFoldDB" id="A0AB39UEJ8"/>
<evidence type="ECO:0000256" key="1">
    <source>
        <dbReference type="ARBA" id="ARBA00023015"/>
    </source>
</evidence>
<keyword evidence="3" id="KW-0804">Transcription</keyword>
<dbReference type="InterPro" id="IPR046335">
    <property type="entry name" value="LacI/GalR-like_sensor"/>
</dbReference>
<dbReference type="PANTHER" id="PTHR30146:SF109">
    <property type="entry name" value="HTH-TYPE TRANSCRIPTIONAL REGULATOR GALS"/>
    <property type="match status" value="1"/>
</dbReference>
<dbReference type="GO" id="GO:0003700">
    <property type="term" value="F:DNA-binding transcription factor activity"/>
    <property type="evidence" value="ECO:0007669"/>
    <property type="project" value="TreeGrafter"/>
</dbReference>
<dbReference type="PANTHER" id="PTHR30146">
    <property type="entry name" value="LACI-RELATED TRANSCRIPTIONAL REPRESSOR"/>
    <property type="match status" value="1"/>
</dbReference>
<dbReference type="CDD" id="cd06267">
    <property type="entry name" value="PBP1_LacI_sugar_binding-like"/>
    <property type="match status" value="1"/>
</dbReference>
<dbReference type="KEGG" id="bfk:QN062_01945"/>
<dbReference type="PROSITE" id="PS50932">
    <property type="entry name" value="HTH_LACI_2"/>
    <property type="match status" value="1"/>
</dbReference>
<dbReference type="EMBL" id="CP129675">
    <property type="protein sequence ID" value="XDS47388.1"/>
    <property type="molecule type" value="Genomic_DNA"/>
</dbReference>
<dbReference type="SUPFAM" id="SSF53822">
    <property type="entry name" value="Periplasmic binding protein-like I"/>
    <property type="match status" value="1"/>
</dbReference>
<dbReference type="RefSeq" id="WP_369341942.1">
    <property type="nucleotide sequence ID" value="NZ_CP129675.1"/>
</dbReference>
<dbReference type="SUPFAM" id="SSF47413">
    <property type="entry name" value="lambda repressor-like DNA-binding domains"/>
    <property type="match status" value="1"/>
</dbReference>
<feature type="domain" description="HTH lacI-type" evidence="4">
    <location>
        <begin position="4"/>
        <end position="58"/>
    </location>
</feature>
<dbReference type="SMART" id="SM00354">
    <property type="entry name" value="HTH_LACI"/>
    <property type="match status" value="1"/>
</dbReference>
<reference evidence="5" key="1">
    <citation type="submission" date="2023-07" db="EMBL/GenBank/DDBJ databases">
        <title>Bifidobacterium aquikefiriaerophilum sp. nov. and Bifidobacterium eccum sp. nov., isolated from water kefir.</title>
        <authorList>
            <person name="Breselge S."/>
            <person name="Bellassi P."/>
            <person name="Barcenilla C."/>
            <person name="Alvarez-Ordonez A."/>
            <person name="Morelli L."/>
            <person name="Cotter P.D."/>
        </authorList>
    </citation>
    <scope>NUCLEOTIDE SEQUENCE</scope>
    <source>
        <strain evidence="7">WK012_4_13</strain>
        <strain evidence="6">WK013_4_14</strain>
        <strain evidence="5">WK048_4_13</strain>
    </source>
</reference>
<dbReference type="Gene3D" id="3.40.50.2300">
    <property type="match status" value="2"/>
</dbReference>
<evidence type="ECO:0000313" key="6">
    <source>
        <dbReference type="EMBL" id="XDS47904.1"/>
    </source>
</evidence>
<dbReference type="InterPro" id="IPR028082">
    <property type="entry name" value="Peripla_BP_I"/>
</dbReference>
<keyword evidence="2 5" id="KW-0238">DNA-binding</keyword>